<name>A0ACC2CBB1_DIPCM</name>
<organism evidence="1 2">
    <name type="scientific">Diphasiastrum complanatum</name>
    <name type="common">Issler's clubmoss</name>
    <name type="synonym">Lycopodium complanatum</name>
    <dbReference type="NCBI Taxonomy" id="34168"/>
    <lineage>
        <taxon>Eukaryota</taxon>
        <taxon>Viridiplantae</taxon>
        <taxon>Streptophyta</taxon>
        <taxon>Embryophyta</taxon>
        <taxon>Tracheophyta</taxon>
        <taxon>Lycopodiopsida</taxon>
        <taxon>Lycopodiales</taxon>
        <taxon>Lycopodiaceae</taxon>
        <taxon>Lycopodioideae</taxon>
        <taxon>Diphasiastrum</taxon>
    </lineage>
</organism>
<evidence type="ECO:0000313" key="1">
    <source>
        <dbReference type="EMBL" id="KAJ7539245.1"/>
    </source>
</evidence>
<keyword evidence="2" id="KW-1185">Reference proteome</keyword>
<reference evidence="2" key="1">
    <citation type="journal article" date="2024" name="Proc. Natl. Acad. Sci. U.S.A.">
        <title>Extraordinary preservation of gene collinearity over three hundred million years revealed in homosporous lycophytes.</title>
        <authorList>
            <person name="Li C."/>
            <person name="Wickell D."/>
            <person name="Kuo L.Y."/>
            <person name="Chen X."/>
            <person name="Nie B."/>
            <person name="Liao X."/>
            <person name="Peng D."/>
            <person name="Ji J."/>
            <person name="Jenkins J."/>
            <person name="Williams M."/>
            <person name="Shu S."/>
            <person name="Plott C."/>
            <person name="Barry K."/>
            <person name="Rajasekar S."/>
            <person name="Grimwood J."/>
            <person name="Han X."/>
            <person name="Sun S."/>
            <person name="Hou Z."/>
            <person name="He W."/>
            <person name="Dai G."/>
            <person name="Sun C."/>
            <person name="Schmutz J."/>
            <person name="Leebens-Mack J.H."/>
            <person name="Li F.W."/>
            <person name="Wang L."/>
        </authorList>
    </citation>
    <scope>NUCLEOTIDE SEQUENCE [LARGE SCALE GENOMIC DNA]</scope>
    <source>
        <strain evidence="2">cv. PW_Plant_1</strain>
    </source>
</reference>
<proteinExistence type="predicted"/>
<gene>
    <name evidence="1" type="ORF">O6H91_11G082600</name>
</gene>
<sequence>MVTELKTGKKMRRRTSVDNKHETLSSLNNNEKHVNMDSSFSTLRSLLPEPPRKKDKSVLISKVMGYIQKLENQIEELKKKRDNLQLSPDNACAIQGRETEQLIDEDASSSSAENDHPAVSSNLSWNCTSITSREAYRQTSKCFGRSVVLDFFDTDLFITVRRSRKSKSIFSQILTLMEDYDLETIHASVSTSDDNIFYSLHVKVVNAEDRFPKEALESALHALID</sequence>
<protein>
    <submittedName>
        <fullName evidence="1">Uncharacterized protein</fullName>
    </submittedName>
</protein>
<accession>A0ACC2CBB1</accession>
<evidence type="ECO:0000313" key="2">
    <source>
        <dbReference type="Proteomes" id="UP001162992"/>
    </source>
</evidence>
<dbReference type="EMBL" id="CM055102">
    <property type="protein sequence ID" value="KAJ7539245.1"/>
    <property type="molecule type" value="Genomic_DNA"/>
</dbReference>
<comment type="caution">
    <text evidence="1">The sequence shown here is derived from an EMBL/GenBank/DDBJ whole genome shotgun (WGS) entry which is preliminary data.</text>
</comment>
<dbReference type="Proteomes" id="UP001162992">
    <property type="component" value="Chromosome 11"/>
</dbReference>